<dbReference type="PANTHER" id="PTHR33258">
    <property type="entry name" value="TRANSPOSASE INSL FOR INSERTION SEQUENCE ELEMENT IS186A-RELATED"/>
    <property type="match status" value="1"/>
</dbReference>
<gene>
    <name evidence="6" type="ORF">SAMN05192569_101237</name>
</gene>
<dbReference type="InterPro" id="IPR002559">
    <property type="entry name" value="Transposase_11"/>
</dbReference>
<dbReference type="Pfam" id="PF01609">
    <property type="entry name" value="DDE_Tnp_1"/>
    <property type="match status" value="1"/>
</dbReference>
<reference evidence="7" key="1">
    <citation type="submission" date="2016-10" db="EMBL/GenBank/DDBJ databases">
        <authorList>
            <person name="Varghese N."/>
            <person name="Submissions S."/>
        </authorList>
    </citation>
    <scope>NUCLEOTIDE SEQUENCE [LARGE SCALE GENOMIC DNA]</scope>
    <source>
        <strain evidence="7">M1</strain>
    </source>
</reference>
<feature type="domain" description="Transposase IS4-like" evidence="5">
    <location>
        <begin position="117"/>
        <end position="363"/>
    </location>
</feature>
<evidence type="ECO:0000256" key="4">
    <source>
        <dbReference type="ARBA" id="ARBA00023172"/>
    </source>
</evidence>
<dbReference type="OrthoDB" id="2432160at2"/>
<keyword evidence="3" id="KW-0238">DNA-binding</keyword>
<dbReference type="RefSeq" id="WP_090948869.1">
    <property type="nucleotide sequence ID" value="NZ_FOJS01000012.1"/>
</dbReference>
<dbReference type="Gene3D" id="3.90.350.10">
    <property type="entry name" value="Transposase Inhibitor Protein From Tn5, Chain A, domain 1"/>
    <property type="match status" value="1"/>
</dbReference>
<keyword evidence="7" id="KW-1185">Reference proteome</keyword>
<dbReference type="Proteomes" id="UP000198650">
    <property type="component" value="Unassembled WGS sequence"/>
</dbReference>
<dbReference type="NCBIfam" id="NF033592">
    <property type="entry name" value="transpos_IS4_1"/>
    <property type="match status" value="1"/>
</dbReference>
<dbReference type="GO" id="GO:0006313">
    <property type="term" value="P:DNA transposition"/>
    <property type="evidence" value="ECO:0007669"/>
    <property type="project" value="InterPro"/>
</dbReference>
<keyword evidence="2" id="KW-0815">Transposition</keyword>
<dbReference type="InterPro" id="IPR012337">
    <property type="entry name" value="RNaseH-like_sf"/>
</dbReference>
<dbReference type="EMBL" id="FOJS01000012">
    <property type="protein sequence ID" value="SFA46496.1"/>
    <property type="molecule type" value="Genomic_DNA"/>
</dbReference>
<dbReference type="InterPro" id="IPR047952">
    <property type="entry name" value="Transpos_IS4"/>
</dbReference>
<dbReference type="SUPFAM" id="SSF53098">
    <property type="entry name" value="Ribonuclease H-like"/>
    <property type="match status" value="1"/>
</dbReference>
<name>A0A1I0T630_9BACL</name>
<dbReference type="PANTHER" id="PTHR33258:SF1">
    <property type="entry name" value="TRANSPOSASE INSL FOR INSERTION SEQUENCE ELEMENT IS186A-RELATED"/>
    <property type="match status" value="1"/>
</dbReference>
<comment type="similarity">
    <text evidence="1">Belongs to the transposase 11 family.</text>
</comment>
<evidence type="ECO:0000313" key="7">
    <source>
        <dbReference type="Proteomes" id="UP000198650"/>
    </source>
</evidence>
<evidence type="ECO:0000259" key="5">
    <source>
        <dbReference type="Pfam" id="PF01609"/>
    </source>
</evidence>
<evidence type="ECO:0000256" key="1">
    <source>
        <dbReference type="ARBA" id="ARBA00010075"/>
    </source>
</evidence>
<dbReference type="GO" id="GO:0003677">
    <property type="term" value="F:DNA binding"/>
    <property type="evidence" value="ECO:0007669"/>
    <property type="project" value="UniProtKB-KW"/>
</dbReference>
<dbReference type="STRING" id="186116.SAMN05192569_101237"/>
<dbReference type="AlphaFoldDB" id="A0A1I0T630"/>
<evidence type="ECO:0000313" key="6">
    <source>
        <dbReference type="EMBL" id="SFA46496.1"/>
    </source>
</evidence>
<evidence type="ECO:0000256" key="2">
    <source>
        <dbReference type="ARBA" id="ARBA00022578"/>
    </source>
</evidence>
<organism evidence="6 7">
    <name type="scientific">Parageobacillus thermantarcticus</name>
    <dbReference type="NCBI Taxonomy" id="186116"/>
    <lineage>
        <taxon>Bacteria</taxon>
        <taxon>Bacillati</taxon>
        <taxon>Bacillota</taxon>
        <taxon>Bacilli</taxon>
        <taxon>Bacillales</taxon>
        <taxon>Anoxybacillaceae</taxon>
        <taxon>Parageobacillus</taxon>
    </lineage>
</organism>
<keyword evidence="4" id="KW-0233">DNA recombination</keyword>
<evidence type="ECO:0000256" key="3">
    <source>
        <dbReference type="ARBA" id="ARBA00023125"/>
    </source>
</evidence>
<protein>
    <submittedName>
        <fullName evidence="6">Transposase DDE domain-containing protein</fullName>
    </submittedName>
</protein>
<proteinExistence type="inferred from homology"/>
<sequence length="443" mass="52059">MAKKMKAWIKTIRQLFSSEELTRLARKVGFIQRQRSLTAEAFLTLCAWGDGSLACQSLQRLCADLALWHDCSLSNEGLNQRFTPRAVAFLKEVFFTLLMHQRPALSSITEMYRACFTRLRILDSTSFLLPADYGEDYQGSVSSGAKIQFEYELLSGTCLQLCVQQANDSDARFAYHTQHTILPNDLCIRDLGFFSLATLAEIDARGAYYITRLRSDIKVYIKQDGEWHEWDWESIGNRLDEGEAVEVEHVYIGHQRLYVPRLIFRRLTAEEWEKRLAYVRKKEKKKGKALSRQTLEQKKYHILLTNLPQESFDAQQVYELYSLRWQVELLFKGWKSLFDLDRVKKMKKERFECHLYGTLIAILVTQTLLFQARRYWHQREGIEISEWKALNILQSYWHRFLLHPQAMETALPSLLSLLRKHARKDRRKGEETVSDLLKKLGIW</sequence>
<dbReference type="GO" id="GO:0004803">
    <property type="term" value="F:transposase activity"/>
    <property type="evidence" value="ECO:0007669"/>
    <property type="project" value="InterPro"/>
</dbReference>
<accession>A0A1I0T630</accession>